<keyword evidence="3" id="KW-1185">Reference proteome</keyword>
<evidence type="ECO:0000313" key="3">
    <source>
        <dbReference type="Proteomes" id="UP000265419"/>
    </source>
</evidence>
<feature type="region of interest" description="Disordered" evidence="1">
    <location>
        <begin position="30"/>
        <end position="97"/>
    </location>
</feature>
<organism evidence="2 3">
    <name type="scientific">Galactobacter valiniphilus</name>
    <dbReference type="NCBI Taxonomy" id="2676122"/>
    <lineage>
        <taxon>Bacteria</taxon>
        <taxon>Bacillati</taxon>
        <taxon>Actinomycetota</taxon>
        <taxon>Actinomycetes</taxon>
        <taxon>Micrococcales</taxon>
        <taxon>Micrococcaceae</taxon>
        <taxon>Galactobacter</taxon>
    </lineage>
</organism>
<comment type="caution">
    <text evidence="2">The sequence shown here is derived from an EMBL/GenBank/DDBJ whole genome shotgun (WGS) entry which is preliminary data.</text>
</comment>
<dbReference type="Proteomes" id="UP000265419">
    <property type="component" value="Unassembled WGS sequence"/>
</dbReference>
<protein>
    <submittedName>
        <fullName evidence="2">Uncharacterized protein</fullName>
    </submittedName>
</protein>
<sequence>MSGHTVVAPAGTVGLKSVAGAGVALAEGLEPGSELELASPLGEALTPPEAEGLAPALNDGTGPDEAAPVDGPESVHPASAPSASAAARLNEVNMVRG</sequence>
<dbReference type="AlphaFoldDB" id="A0A399JCM9"/>
<reference evidence="2 3" key="1">
    <citation type="submission" date="2018-07" db="EMBL/GenBank/DDBJ databases">
        <title>Arthrobacter sp. nov., isolated from raw cow's milk with high bacterial count.</title>
        <authorList>
            <person name="Hahne J."/>
            <person name="Isele D."/>
            <person name="Lipski A."/>
        </authorList>
    </citation>
    <scope>NUCLEOTIDE SEQUENCE [LARGE SCALE GENOMIC DNA]</scope>
    <source>
        <strain evidence="2 3">JZ R-35</strain>
    </source>
</reference>
<evidence type="ECO:0000313" key="2">
    <source>
        <dbReference type="EMBL" id="RII43311.1"/>
    </source>
</evidence>
<name>A0A399JCM9_9MICC</name>
<accession>A0A399JCM9</accession>
<evidence type="ECO:0000256" key="1">
    <source>
        <dbReference type="SAM" id="MobiDB-lite"/>
    </source>
</evidence>
<dbReference type="EMBL" id="QQXK01000004">
    <property type="protein sequence ID" value="RII43311.1"/>
    <property type="molecule type" value="Genomic_DNA"/>
</dbReference>
<proteinExistence type="predicted"/>
<feature type="compositionally biased region" description="Low complexity" evidence="1">
    <location>
        <begin position="77"/>
        <end position="87"/>
    </location>
</feature>
<dbReference type="RefSeq" id="WP_147391562.1">
    <property type="nucleotide sequence ID" value="NZ_QQXK01000004.1"/>
</dbReference>
<gene>
    <name evidence="2" type="ORF">DWB68_03155</name>
</gene>